<dbReference type="Gene3D" id="3.40.710.10">
    <property type="entry name" value="DD-peptidase/beta-lactamase superfamily"/>
    <property type="match status" value="2"/>
</dbReference>
<dbReference type="GO" id="GO:0006508">
    <property type="term" value="P:proteolysis"/>
    <property type="evidence" value="ECO:0007669"/>
    <property type="project" value="InterPro"/>
</dbReference>
<feature type="region of interest" description="Disordered" evidence="3">
    <location>
        <begin position="224"/>
        <end position="246"/>
    </location>
</feature>
<dbReference type="KEGG" id="parq:DSM112329_01340"/>
<dbReference type="Gene3D" id="3.50.80.20">
    <property type="entry name" value="D-Ala-D-Ala carboxypeptidase C, peptidase S13"/>
    <property type="match status" value="1"/>
</dbReference>
<dbReference type="PRINTS" id="PR00922">
    <property type="entry name" value="DADACBPTASE3"/>
</dbReference>
<keyword evidence="4" id="KW-0732">Signal</keyword>
<organism evidence="5">
    <name type="scientific">Paraconexibacter sp. AEG42_29</name>
    <dbReference type="NCBI Taxonomy" id="2997339"/>
    <lineage>
        <taxon>Bacteria</taxon>
        <taxon>Bacillati</taxon>
        <taxon>Actinomycetota</taxon>
        <taxon>Thermoleophilia</taxon>
        <taxon>Solirubrobacterales</taxon>
        <taxon>Paraconexibacteraceae</taxon>
        <taxon>Paraconexibacter</taxon>
    </lineage>
</organism>
<evidence type="ECO:0000256" key="1">
    <source>
        <dbReference type="ARBA" id="ARBA00006096"/>
    </source>
</evidence>
<dbReference type="InterPro" id="IPR000667">
    <property type="entry name" value="Peptidase_S13"/>
</dbReference>
<comment type="similarity">
    <text evidence="1">Belongs to the peptidase S13 family.</text>
</comment>
<name>A0AAU7AS73_9ACTN</name>
<reference evidence="5" key="1">
    <citation type="submission" date="2022-12" db="EMBL/GenBank/DDBJ databases">
        <title>Paraconexibacter alkalitolerans sp. nov. and Baekduia alba sp. nov., isolated from soil and emended description of the genera Paraconexibacter (Chun et al., 2020) and Baekduia (An et al., 2020).</title>
        <authorList>
            <person name="Vieira S."/>
            <person name="Huber K.J."/>
            <person name="Geppert A."/>
            <person name="Wolf J."/>
            <person name="Neumann-Schaal M."/>
            <person name="Muesken M."/>
            <person name="Overmann J."/>
        </authorList>
    </citation>
    <scope>NUCLEOTIDE SEQUENCE</scope>
    <source>
        <strain evidence="5">AEG42_29</strain>
    </source>
</reference>
<evidence type="ECO:0000256" key="2">
    <source>
        <dbReference type="ARBA" id="ARBA00022801"/>
    </source>
</evidence>
<dbReference type="GO" id="GO:0000270">
    <property type="term" value="P:peptidoglycan metabolic process"/>
    <property type="evidence" value="ECO:0007669"/>
    <property type="project" value="TreeGrafter"/>
</dbReference>
<dbReference type="PANTHER" id="PTHR30023">
    <property type="entry name" value="D-ALANYL-D-ALANINE CARBOXYPEPTIDASE"/>
    <property type="match status" value="1"/>
</dbReference>
<feature type="chain" id="PRO_5043862492" description="D-alanyl-D-alanine carboxypeptidase/D-alanyl-D-alanine-endopeptidase" evidence="4">
    <location>
        <begin position="37"/>
        <end position="416"/>
    </location>
</feature>
<accession>A0AAU7AS73</accession>
<evidence type="ECO:0000256" key="4">
    <source>
        <dbReference type="SAM" id="SignalP"/>
    </source>
</evidence>
<dbReference type="SUPFAM" id="SSF56601">
    <property type="entry name" value="beta-lactamase/transpeptidase-like"/>
    <property type="match status" value="1"/>
</dbReference>
<protein>
    <recommendedName>
        <fullName evidence="6">D-alanyl-D-alanine carboxypeptidase/D-alanyl-D-alanine-endopeptidase</fullName>
    </recommendedName>
</protein>
<dbReference type="AlphaFoldDB" id="A0AAU7AS73"/>
<evidence type="ECO:0008006" key="6">
    <source>
        <dbReference type="Google" id="ProtNLM"/>
    </source>
</evidence>
<dbReference type="GO" id="GO:0004185">
    <property type="term" value="F:serine-type carboxypeptidase activity"/>
    <property type="evidence" value="ECO:0007669"/>
    <property type="project" value="InterPro"/>
</dbReference>
<dbReference type="PANTHER" id="PTHR30023:SF0">
    <property type="entry name" value="PENICILLIN-SENSITIVE CARBOXYPEPTIDASE A"/>
    <property type="match status" value="1"/>
</dbReference>
<sequence length="416" mass="42589">MPMSSPVRRPAGRVLSCLAAAAVLAGSAAGAGPADARNLKELRGKLDAEHKKLGSASGALIVDLTNGRTLFSRRADKVLSPASNEKLFTTAAALLQFGADGTLKTDARIGADSTVEDGVLDGDLYLVGAGDPSLNDVALKALARTIVTKGKVTSIKGGIVGDETIFDTRRGGPDSGFAPDDDLGGQLGGLTWGHGRASPGGPATVAATRLEFFLKQLKVKVRKAPRAGDVDKAPGGPGSTLGTAVSPPMSVLAATTNQPSDNFYAEMLLKGLGAHHGSAGTTAAGVKVAGAQLKTLGVQPKIVDGSGLSRKDKASPRQIVTFLKAMRESAVSEEFIGSLAVPGRIGTLAGRMRGTAADGRCQAKTGTLRGVSALSGYCRTVTDRIVAFSFLENNMDALSAKAVEDRMVPAIVSYKP</sequence>
<dbReference type="EMBL" id="CP114014">
    <property type="protein sequence ID" value="XAY04507.1"/>
    <property type="molecule type" value="Genomic_DNA"/>
</dbReference>
<keyword evidence="2" id="KW-0378">Hydrolase</keyword>
<evidence type="ECO:0000313" key="5">
    <source>
        <dbReference type="EMBL" id="XAY04507.1"/>
    </source>
</evidence>
<dbReference type="Pfam" id="PF02113">
    <property type="entry name" value="Peptidase_S13"/>
    <property type="match status" value="2"/>
</dbReference>
<evidence type="ECO:0000256" key="3">
    <source>
        <dbReference type="SAM" id="MobiDB-lite"/>
    </source>
</evidence>
<feature type="signal peptide" evidence="4">
    <location>
        <begin position="1"/>
        <end position="36"/>
    </location>
</feature>
<gene>
    <name evidence="5" type="ORF">DSM112329_01340</name>
</gene>
<proteinExistence type="inferred from homology"/>
<dbReference type="InterPro" id="IPR012338">
    <property type="entry name" value="Beta-lactam/transpept-like"/>
</dbReference>